<gene>
    <name evidence="2" type="ORF">CPELLU_LOCUS7679</name>
</gene>
<evidence type="ECO:0000313" key="2">
    <source>
        <dbReference type="EMBL" id="CAG8615853.1"/>
    </source>
</evidence>
<evidence type="ECO:0000313" key="3">
    <source>
        <dbReference type="Proteomes" id="UP000789759"/>
    </source>
</evidence>
<dbReference type="OrthoDB" id="2448314at2759"/>
<dbReference type="AlphaFoldDB" id="A0A9N9GJV4"/>
<dbReference type="InterPro" id="IPR046700">
    <property type="entry name" value="DUF6570"/>
</dbReference>
<evidence type="ECO:0000259" key="1">
    <source>
        <dbReference type="Pfam" id="PF20209"/>
    </source>
</evidence>
<feature type="domain" description="DUF6570" evidence="1">
    <location>
        <begin position="14"/>
        <end position="92"/>
    </location>
</feature>
<protein>
    <submittedName>
        <fullName evidence="2">14656_t:CDS:1</fullName>
    </submittedName>
</protein>
<sequence length="256" mass="29527">LFEEECRQCYNEKTNPKKFSVENNMDPKEVPQELKNLTSIEEMLIAQVFPVISVYNLHRGQYTYCGNVINFSQDLQEFVTCLLHDSLSLDVLIVQHHSTNSPEFSDEILESLLENDEDNELNEDKLISQSFVSSILPGQKEDSTINSTLSRMQQGAADLHAHRIREALSERHVFIKQNLEERQLTIEEVIDLIQNDTHMADQVVRSELTDIIKQLGSKEMVFFTFSTADMQWPDLYKLMPNGECPIEEINQEAARC</sequence>
<feature type="non-terminal residue" evidence="2">
    <location>
        <position position="1"/>
    </location>
</feature>
<accession>A0A9N9GJV4</accession>
<reference evidence="2" key="1">
    <citation type="submission" date="2021-06" db="EMBL/GenBank/DDBJ databases">
        <authorList>
            <person name="Kallberg Y."/>
            <person name="Tangrot J."/>
            <person name="Rosling A."/>
        </authorList>
    </citation>
    <scope>NUCLEOTIDE SEQUENCE</scope>
    <source>
        <strain evidence="2">FL966</strain>
    </source>
</reference>
<keyword evidence="3" id="KW-1185">Reference proteome</keyword>
<organism evidence="2 3">
    <name type="scientific">Cetraspora pellucida</name>
    <dbReference type="NCBI Taxonomy" id="1433469"/>
    <lineage>
        <taxon>Eukaryota</taxon>
        <taxon>Fungi</taxon>
        <taxon>Fungi incertae sedis</taxon>
        <taxon>Mucoromycota</taxon>
        <taxon>Glomeromycotina</taxon>
        <taxon>Glomeromycetes</taxon>
        <taxon>Diversisporales</taxon>
        <taxon>Gigasporaceae</taxon>
        <taxon>Cetraspora</taxon>
    </lineage>
</organism>
<dbReference type="Proteomes" id="UP000789759">
    <property type="component" value="Unassembled WGS sequence"/>
</dbReference>
<dbReference type="Pfam" id="PF20209">
    <property type="entry name" value="DUF6570"/>
    <property type="match status" value="1"/>
</dbReference>
<comment type="caution">
    <text evidence="2">The sequence shown here is derived from an EMBL/GenBank/DDBJ whole genome shotgun (WGS) entry which is preliminary data.</text>
</comment>
<proteinExistence type="predicted"/>
<dbReference type="EMBL" id="CAJVQA010005229">
    <property type="protein sequence ID" value="CAG8615853.1"/>
    <property type="molecule type" value="Genomic_DNA"/>
</dbReference>
<name>A0A9N9GJV4_9GLOM</name>